<feature type="domain" description="VWFD" evidence="3">
    <location>
        <begin position="233"/>
        <end position="268"/>
    </location>
</feature>
<sequence length="394" mass="44447">MEMVYTFLRCPQPIAMKPQSLVINKICIFTEKTCKNNQVLQYSYGSCFRTCFLSSSNEQCDKQQGLVAEICGCPDGQYLNIDETCVTKSECDCFHVSDVISAHQKIEIDGRQCECVDGKIDCRSNISEFTELCSRNAEFVDCSFPNNQRPIDLDCSTKNLPIISDDDECKPGCYCRFGMVRDSKGNCVPFTDCPCLYGGEEYASGSSVNISCNQCVCTKGTWKCSFDDCQTTCSVFGNGHFKTFDGMWYTYDGVCPYTLAQCTEHESDPDETMVPSPERYSTLHSDTEDGAHDIEEEGLNGYIARLISLEMMPYRLVESEAFKALMAYAVPRYDLPSRHFFVRKAIPALHQHVKEHIVHALRQSKRNFVHRALSHEHSIGSCQSCTRGVPLWNS</sequence>
<reference evidence="5" key="1">
    <citation type="submission" date="2023-07" db="EMBL/GenBank/DDBJ databases">
        <authorList>
            <person name="Stuckert A."/>
        </authorList>
    </citation>
    <scope>NUCLEOTIDE SEQUENCE</scope>
</reference>
<protein>
    <recommendedName>
        <fullName evidence="7">VWFD domain-containing protein</fullName>
    </recommendedName>
</protein>
<dbReference type="PANTHER" id="PTHR47246">
    <property type="entry name" value="MUCIN-19"/>
    <property type="match status" value="1"/>
</dbReference>
<evidence type="ECO:0000259" key="3">
    <source>
        <dbReference type="Pfam" id="PF00094"/>
    </source>
</evidence>
<proteinExistence type="predicted"/>
<evidence type="ECO:0000313" key="6">
    <source>
        <dbReference type="Proteomes" id="UP001176940"/>
    </source>
</evidence>
<accession>A0ABN9KW50</accession>
<evidence type="ECO:0000256" key="2">
    <source>
        <dbReference type="ARBA" id="ARBA00022525"/>
    </source>
</evidence>
<dbReference type="Pfam" id="PF01826">
    <property type="entry name" value="TIL"/>
    <property type="match status" value="1"/>
</dbReference>
<gene>
    <name evidence="5" type="ORF">RIMI_LOCUS2806307</name>
</gene>
<name>A0ABN9KW50_9NEOB</name>
<dbReference type="InterPro" id="IPR036084">
    <property type="entry name" value="Ser_inhib-like_sf"/>
</dbReference>
<dbReference type="EMBL" id="CAUEEQ010004036">
    <property type="protein sequence ID" value="CAJ0926552.1"/>
    <property type="molecule type" value="Genomic_DNA"/>
</dbReference>
<evidence type="ECO:0000313" key="5">
    <source>
        <dbReference type="EMBL" id="CAJ0926552.1"/>
    </source>
</evidence>
<evidence type="ECO:0000256" key="1">
    <source>
        <dbReference type="ARBA" id="ARBA00004613"/>
    </source>
</evidence>
<dbReference type="PANTHER" id="PTHR47246:SF1">
    <property type="entry name" value="MUCIN-19"/>
    <property type="match status" value="1"/>
</dbReference>
<evidence type="ECO:0000259" key="4">
    <source>
        <dbReference type="Pfam" id="PF01826"/>
    </source>
</evidence>
<dbReference type="CDD" id="cd19941">
    <property type="entry name" value="TIL"/>
    <property type="match status" value="2"/>
</dbReference>
<dbReference type="Proteomes" id="UP001176940">
    <property type="component" value="Unassembled WGS sequence"/>
</dbReference>
<comment type="subcellular location">
    <subcellularLocation>
        <location evidence="1">Secreted</location>
    </subcellularLocation>
</comment>
<dbReference type="Pfam" id="PF00094">
    <property type="entry name" value="VWD"/>
    <property type="match status" value="1"/>
</dbReference>
<dbReference type="InterPro" id="IPR002919">
    <property type="entry name" value="TIL_dom"/>
</dbReference>
<dbReference type="InterPro" id="IPR001846">
    <property type="entry name" value="VWF_type-D"/>
</dbReference>
<organism evidence="5 6">
    <name type="scientific">Ranitomeya imitator</name>
    <name type="common">mimic poison frog</name>
    <dbReference type="NCBI Taxonomy" id="111125"/>
    <lineage>
        <taxon>Eukaryota</taxon>
        <taxon>Metazoa</taxon>
        <taxon>Chordata</taxon>
        <taxon>Craniata</taxon>
        <taxon>Vertebrata</taxon>
        <taxon>Euteleostomi</taxon>
        <taxon>Amphibia</taxon>
        <taxon>Batrachia</taxon>
        <taxon>Anura</taxon>
        <taxon>Neobatrachia</taxon>
        <taxon>Hyloidea</taxon>
        <taxon>Dendrobatidae</taxon>
        <taxon>Dendrobatinae</taxon>
        <taxon>Ranitomeya</taxon>
    </lineage>
</organism>
<dbReference type="Pfam" id="PF23244">
    <property type="entry name" value="VWF"/>
    <property type="match status" value="1"/>
</dbReference>
<keyword evidence="6" id="KW-1185">Reference proteome</keyword>
<feature type="domain" description="TIL" evidence="4">
    <location>
        <begin position="133"/>
        <end position="193"/>
    </location>
</feature>
<keyword evidence="2" id="KW-0964">Secreted</keyword>
<comment type="caution">
    <text evidence="5">The sequence shown here is derived from an EMBL/GenBank/DDBJ whole genome shotgun (WGS) entry which is preliminary data.</text>
</comment>
<dbReference type="SUPFAM" id="SSF57603">
    <property type="entry name" value="FnI-like domain"/>
    <property type="match status" value="1"/>
</dbReference>
<dbReference type="SUPFAM" id="SSF57567">
    <property type="entry name" value="Serine protease inhibitors"/>
    <property type="match status" value="2"/>
</dbReference>
<dbReference type="Gene3D" id="2.10.25.10">
    <property type="entry name" value="Laminin"/>
    <property type="match status" value="1"/>
</dbReference>
<evidence type="ECO:0008006" key="7">
    <source>
        <dbReference type="Google" id="ProtNLM"/>
    </source>
</evidence>